<name>A0A9P5U5I4_9AGAR</name>
<dbReference type="OrthoDB" id="2958007at2759"/>
<comment type="caution">
    <text evidence="2">The sequence shown here is derived from an EMBL/GenBank/DDBJ whole genome shotgun (WGS) entry which is preliminary data.</text>
</comment>
<keyword evidence="1" id="KW-0812">Transmembrane</keyword>
<evidence type="ECO:0000313" key="3">
    <source>
        <dbReference type="Proteomes" id="UP000772434"/>
    </source>
</evidence>
<feature type="transmembrane region" description="Helical" evidence="1">
    <location>
        <begin position="20"/>
        <end position="41"/>
    </location>
</feature>
<feature type="transmembrane region" description="Helical" evidence="1">
    <location>
        <begin position="85"/>
        <end position="104"/>
    </location>
</feature>
<feature type="transmembrane region" description="Helical" evidence="1">
    <location>
        <begin position="53"/>
        <end position="73"/>
    </location>
</feature>
<sequence length="203" mass="22946">MLPVELDVVWSEKLRPLNVLYIIQRYMPFVDTIGIVSLTVIFVKPIEPDTCRILYTASGWMYVTGIALTEVVLTMRTWALWGKDIRLTVGLTIFFVGCWVTLTVQATKGSLNVHSPLPRSPFSHPTDWMYDTGRSTSIILVLGDLDVLRSSDPDTDVDPWPGLFPLRKLVSVDYSSVPRWYHLLLVSFRAVSDKFGHRSTTAA</sequence>
<accession>A0A9P5U5I4</accession>
<evidence type="ECO:0000256" key="1">
    <source>
        <dbReference type="SAM" id="Phobius"/>
    </source>
</evidence>
<gene>
    <name evidence="2" type="ORF">BDP27DRAFT_945495</name>
</gene>
<dbReference type="AlphaFoldDB" id="A0A9P5U5I4"/>
<evidence type="ECO:0000313" key="2">
    <source>
        <dbReference type="EMBL" id="KAF9067006.1"/>
    </source>
</evidence>
<organism evidence="2 3">
    <name type="scientific">Rhodocollybia butyracea</name>
    <dbReference type="NCBI Taxonomy" id="206335"/>
    <lineage>
        <taxon>Eukaryota</taxon>
        <taxon>Fungi</taxon>
        <taxon>Dikarya</taxon>
        <taxon>Basidiomycota</taxon>
        <taxon>Agaricomycotina</taxon>
        <taxon>Agaricomycetes</taxon>
        <taxon>Agaricomycetidae</taxon>
        <taxon>Agaricales</taxon>
        <taxon>Marasmiineae</taxon>
        <taxon>Omphalotaceae</taxon>
        <taxon>Rhodocollybia</taxon>
    </lineage>
</organism>
<dbReference type="Proteomes" id="UP000772434">
    <property type="component" value="Unassembled WGS sequence"/>
</dbReference>
<keyword evidence="1" id="KW-1133">Transmembrane helix</keyword>
<proteinExistence type="predicted"/>
<keyword evidence="3" id="KW-1185">Reference proteome</keyword>
<reference evidence="2" key="1">
    <citation type="submission" date="2020-11" db="EMBL/GenBank/DDBJ databases">
        <authorList>
            <consortium name="DOE Joint Genome Institute"/>
            <person name="Ahrendt S."/>
            <person name="Riley R."/>
            <person name="Andreopoulos W."/>
            <person name="Labutti K."/>
            <person name="Pangilinan J."/>
            <person name="Ruiz-Duenas F.J."/>
            <person name="Barrasa J.M."/>
            <person name="Sanchez-Garcia M."/>
            <person name="Camarero S."/>
            <person name="Miyauchi S."/>
            <person name="Serrano A."/>
            <person name="Linde D."/>
            <person name="Babiker R."/>
            <person name="Drula E."/>
            <person name="Ayuso-Fernandez I."/>
            <person name="Pacheco R."/>
            <person name="Padilla G."/>
            <person name="Ferreira P."/>
            <person name="Barriuso J."/>
            <person name="Kellner H."/>
            <person name="Castanera R."/>
            <person name="Alfaro M."/>
            <person name="Ramirez L."/>
            <person name="Pisabarro A.G."/>
            <person name="Kuo A."/>
            <person name="Tritt A."/>
            <person name="Lipzen A."/>
            <person name="He G."/>
            <person name="Yan M."/>
            <person name="Ng V."/>
            <person name="Cullen D."/>
            <person name="Martin F."/>
            <person name="Rosso M.-N."/>
            <person name="Henrissat B."/>
            <person name="Hibbett D."/>
            <person name="Martinez A.T."/>
            <person name="Grigoriev I.V."/>
        </authorList>
    </citation>
    <scope>NUCLEOTIDE SEQUENCE</scope>
    <source>
        <strain evidence="2">AH 40177</strain>
    </source>
</reference>
<dbReference type="EMBL" id="JADNRY010000079">
    <property type="protein sequence ID" value="KAF9067006.1"/>
    <property type="molecule type" value="Genomic_DNA"/>
</dbReference>
<protein>
    <submittedName>
        <fullName evidence="2">Uncharacterized protein</fullName>
    </submittedName>
</protein>
<keyword evidence="1" id="KW-0472">Membrane</keyword>